<comment type="caution">
    <text evidence="1">The sequence shown here is derived from an EMBL/GenBank/DDBJ whole genome shotgun (WGS) entry which is preliminary data.</text>
</comment>
<accession>A0A329MRQ1</accession>
<dbReference type="OrthoDB" id="2594503at2"/>
<reference evidence="1 2" key="1">
    <citation type="journal article" date="2009" name="Int. J. Syst. Evol. Microbiol.">
        <title>Paenibacillus contaminans sp. nov., isolated from a contaminated laboratory plate.</title>
        <authorList>
            <person name="Chou J.H."/>
            <person name="Lee J.H."/>
            <person name="Lin M.C."/>
            <person name="Chang P.S."/>
            <person name="Arun A.B."/>
            <person name="Young C.C."/>
            <person name="Chen W.M."/>
        </authorList>
    </citation>
    <scope>NUCLEOTIDE SEQUENCE [LARGE SCALE GENOMIC DNA]</scope>
    <source>
        <strain evidence="1 2">CKOBP-6</strain>
    </source>
</reference>
<keyword evidence="2" id="KW-1185">Reference proteome</keyword>
<dbReference type="RefSeq" id="WP_113030336.1">
    <property type="nucleotide sequence ID" value="NZ_QMFB01000003.1"/>
</dbReference>
<organism evidence="1 2">
    <name type="scientific">Paenibacillus contaminans</name>
    <dbReference type="NCBI Taxonomy" id="450362"/>
    <lineage>
        <taxon>Bacteria</taxon>
        <taxon>Bacillati</taxon>
        <taxon>Bacillota</taxon>
        <taxon>Bacilli</taxon>
        <taxon>Bacillales</taxon>
        <taxon>Paenibacillaceae</taxon>
        <taxon>Paenibacillus</taxon>
    </lineage>
</organism>
<protein>
    <submittedName>
        <fullName evidence="1">S-adenosylmethionine decarboxylase</fullName>
    </submittedName>
</protein>
<sequence length="176" mass="19391">MGKLRIGKLAVWLFAGLVIGVTLLQLSGGKKGEQGHENAAHLLYQVSQFQMELLANAVSEAEKAKDTGQLDALKQAAYSANFTHERLVMAEGEQLSELASMQQVLQYIVRLQIAGKRALKPEEAETLQAVGKLYQTMSEDYAKLMTSGGGVISSQNDKLKKTDKMIVEQLRDMQKH</sequence>
<evidence type="ECO:0000313" key="1">
    <source>
        <dbReference type="EMBL" id="RAV22026.1"/>
    </source>
</evidence>
<evidence type="ECO:0000313" key="2">
    <source>
        <dbReference type="Proteomes" id="UP000250369"/>
    </source>
</evidence>
<proteinExistence type="predicted"/>
<dbReference type="AlphaFoldDB" id="A0A329MRQ1"/>
<gene>
    <name evidence="1" type="ORF">DQG23_08295</name>
</gene>
<name>A0A329MRQ1_9BACL</name>
<dbReference type="Proteomes" id="UP000250369">
    <property type="component" value="Unassembled WGS sequence"/>
</dbReference>
<dbReference type="EMBL" id="QMFB01000003">
    <property type="protein sequence ID" value="RAV22026.1"/>
    <property type="molecule type" value="Genomic_DNA"/>
</dbReference>